<name>A0ABQ6Y3E7_9GAMM</name>
<keyword evidence="4" id="KW-1185">Reference proteome</keyword>
<dbReference type="Proteomes" id="UP000771797">
    <property type="component" value="Unassembled WGS sequence"/>
</dbReference>
<feature type="domain" description="SH3b" evidence="2">
    <location>
        <begin position="243"/>
        <end position="308"/>
    </location>
</feature>
<reference evidence="3 4" key="1">
    <citation type="submission" date="2012-09" db="EMBL/GenBank/DDBJ databases">
        <title>Genome Sequence of alkane-degrading Bacterium Alcanivorax sp. 6-D-6.</title>
        <authorList>
            <person name="Lai Q."/>
            <person name="Shao Z."/>
        </authorList>
    </citation>
    <scope>NUCLEOTIDE SEQUENCE [LARGE SCALE GENOMIC DNA]</scope>
    <source>
        <strain evidence="3 4">6-D-6</strain>
    </source>
</reference>
<feature type="chain" id="PRO_5045595710" evidence="1">
    <location>
        <begin position="20"/>
        <end position="310"/>
    </location>
</feature>
<dbReference type="Gene3D" id="2.30.30.40">
    <property type="entry name" value="SH3 Domains"/>
    <property type="match status" value="1"/>
</dbReference>
<dbReference type="InterPro" id="IPR003646">
    <property type="entry name" value="SH3-like_bac-type"/>
</dbReference>
<sequence>MKLCSPLAALLLLGGSADALSDYQTGQALYQQGRFASAVHEWYADAERGEPKAQFALGMMFERGRGVRKDMEEAHKWYRLAAENNFPDAQIRLAQLYMVGALDGGAQEGKKWYARAAAGGSALAQFMLGLLYLEGRGVESDEKQAAHWFELAANQGYAPAQNNLGSFYQAGQGVEQNFTRAFELFQDAARQGDARAQNNLGSLYAKGHGVDKNQAWAVFWFTLSAQQGNEVARKNIAASLPRLQRNLIAGSRVNIRSGAGTGYKRITRMEKGDTVYVLGKGGGWTQIYFEQGNNFGLGWVASRLLQGGAG</sequence>
<feature type="signal peptide" evidence="1">
    <location>
        <begin position="1"/>
        <end position="19"/>
    </location>
</feature>
<organism evidence="3 4">
    <name type="scientific">Alcanivorax xiamenensis</name>
    <dbReference type="NCBI Taxonomy" id="1177156"/>
    <lineage>
        <taxon>Bacteria</taxon>
        <taxon>Pseudomonadati</taxon>
        <taxon>Pseudomonadota</taxon>
        <taxon>Gammaproteobacteria</taxon>
        <taxon>Oceanospirillales</taxon>
        <taxon>Alcanivoracaceae</taxon>
        <taxon>Alcanivorax</taxon>
    </lineage>
</organism>
<proteinExistence type="predicted"/>
<gene>
    <name evidence="3" type="ORF">A6D6_03752</name>
</gene>
<evidence type="ECO:0000313" key="4">
    <source>
        <dbReference type="Proteomes" id="UP000771797"/>
    </source>
</evidence>
<dbReference type="Gene3D" id="1.25.40.10">
    <property type="entry name" value="Tetratricopeptide repeat domain"/>
    <property type="match status" value="2"/>
</dbReference>
<dbReference type="SUPFAM" id="SSF81901">
    <property type="entry name" value="HCP-like"/>
    <property type="match status" value="2"/>
</dbReference>
<dbReference type="EMBL" id="AQPF01000053">
    <property type="protein sequence ID" value="KAF0803270.1"/>
    <property type="molecule type" value="Genomic_DNA"/>
</dbReference>
<dbReference type="PANTHER" id="PTHR45011:SF1">
    <property type="entry name" value="DAP3-BINDING CELL DEATH ENHANCER 1"/>
    <property type="match status" value="1"/>
</dbReference>
<evidence type="ECO:0000259" key="2">
    <source>
        <dbReference type="SMART" id="SM00287"/>
    </source>
</evidence>
<dbReference type="Pfam" id="PF08239">
    <property type="entry name" value="SH3_3"/>
    <property type="match status" value="1"/>
</dbReference>
<dbReference type="InterPro" id="IPR011990">
    <property type="entry name" value="TPR-like_helical_dom_sf"/>
</dbReference>
<dbReference type="PANTHER" id="PTHR45011">
    <property type="entry name" value="DAP3-BINDING CELL DEATH ENHANCER 1"/>
    <property type="match status" value="1"/>
</dbReference>
<evidence type="ECO:0000256" key="1">
    <source>
        <dbReference type="SAM" id="SignalP"/>
    </source>
</evidence>
<accession>A0ABQ6Y3E7</accession>
<dbReference type="SMART" id="SM00671">
    <property type="entry name" value="SEL1"/>
    <property type="match status" value="5"/>
</dbReference>
<evidence type="ECO:0000313" key="3">
    <source>
        <dbReference type="EMBL" id="KAF0803270.1"/>
    </source>
</evidence>
<dbReference type="Pfam" id="PF08238">
    <property type="entry name" value="Sel1"/>
    <property type="match status" value="5"/>
</dbReference>
<dbReference type="SMART" id="SM00287">
    <property type="entry name" value="SH3b"/>
    <property type="match status" value="1"/>
</dbReference>
<keyword evidence="1" id="KW-0732">Signal</keyword>
<dbReference type="RefSeq" id="WP_159661581.1">
    <property type="nucleotide sequence ID" value="NZ_AQPF01000053.1"/>
</dbReference>
<dbReference type="InterPro" id="IPR006597">
    <property type="entry name" value="Sel1-like"/>
</dbReference>
<protein>
    <submittedName>
        <fullName evidence="3">TPR repeat protein</fullName>
    </submittedName>
</protein>
<dbReference type="InterPro" id="IPR052748">
    <property type="entry name" value="ISR_Activator"/>
</dbReference>
<comment type="caution">
    <text evidence="3">The sequence shown here is derived from an EMBL/GenBank/DDBJ whole genome shotgun (WGS) entry which is preliminary data.</text>
</comment>